<evidence type="ECO:0000313" key="1">
    <source>
        <dbReference type="EMBL" id="CAI9270762.1"/>
    </source>
</evidence>
<keyword evidence="2" id="KW-1185">Reference proteome</keyword>
<protein>
    <submittedName>
        <fullName evidence="1">Uncharacterized protein</fullName>
    </submittedName>
</protein>
<sequence length="143" mass="15835">MELNLESLTPLNCLSYANEATCSETSSCSRDYSFQYTVTACCFVTSQSPPPPVVTHHHQTPRHHCFLPPIASTPTSTCHHLHQETPVATSSFSLYRQATQIPASVSVDRPPGGFSLPPLIFPVEIRQNIIDWDTNMELNSCCN</sequence>
<evidence type="ECO:0000313" key="2">
    <source>
        <dbReference type="Proteomes" id="UP001177003"/>
    </source>
</evidence>
<dbReference type="EMBL" id="OX465078">
    <property type="protein sequence ID" value="CAI9270762.1"/>
    <property type="molecule type" value="Genomic_DNA"/>
</dbReference>
<dbReference type="AlphaFoldDB" id="A0AA35VY08"/>
<proteinExistence type="predicted"/>
<organism evidence="1 2">
    <name type="scientific">Lactuca saligna</name>
    <name type="common">Willowleaf lettuce</name>
    <dbReference type="NCBI Taxonomy" id="75948"/>
    <lineage>
        <taxon>Eukaryota</taxon>
        <taxon>Viridiplantae</taxon>
        <taxon>Streptophyta</taxon>
        <taxon>Embryophyta</taxon>
        <taxon>Tracheophyta</taxon>
        <taxon>Spermatophyta</taxon>
        <taxon>Magnoliopsida</taxon>
        <taxon>eudicotyledons</taxon>
        <taxon>Gunneridae</taxon>
        <taxon>Pentapetalae</taxon>
        <taxon>asterids</taxon>
        <taxon>campanulids</taxon>
        <taxon>Asterales</taxon>
        <taxon>Asteraceae</taxon>
        <taxon>Cichorioideae</taxon>
        <taxon>Cichorieae</taxon>
        <taxon>Lactucinae</taxon>
        <taxon>Lactuca</taxon>
    </lineage>
</organism>
<dbReference type="Proteomes" id="UP001177003">
    <property type="component" value="Chromosome 2"/>
</dbReference>
<accession>A0AA35VY08</accession>
<name>A0AA35VY08_LACSI</name>
<gene>
    <name evidence="1" type="ORF">LSALG_LOCUS11059</name>
</gene>
<reference evidence="1" key="1">
    <citation type="submission" date="2023-04" db="EMBL/GenBank/DDBJ databases">
        <authorList>
            <person name="Vijverberg K."/>
            <person name="Xiong W."/>
            <person name="Schranz E."/>
        </authorList>
    </citation>
    <scope>NUCLEOTIDE SEQUENCE</scope>
</reference>